<evidence type="ECO:0000313" key="4">
    <source>
        <dbReference type="EMBL" id="TFZ39171.1"/>
    </source>
</evidence>
<evidence type="ECO:0000256" key="1">
    <source>
        <dbReference type="ARBA" id="ARBA00004167"/>
    </source>
</evidence>
<dbReference type="SMART" id="SM00028">
    <property type="entry name" value="TPR"/>
    <property type="match status" value="4"/>
</dbReference>
<dbReference type="RefSeq" id="WP_135271722.1">
    <property type="nucleotide sequence ID" value="NZ_SRIB01000018.1"/>
</dbReference>
<dbReference type="GO" id="GO:0005524">
    <property type="term" value="F:ATP binding"/>
    <property type="evidence" value="ECO:0007669"/>
    <property type="project" value="InterPro"/>
</dbReference>
<keyword evidence="5" id="KW-1185">Reference proteome</keyword>
<dbReference type="GO" id="GO:0016020">
    <property type="term" value="C:membrane"/>
    <property type="evidence" value="ECO:0007669"/>
    <property type="project" value="UniProtKB-SubCell"/>
</dbReference>
<dbReference type="Pfam" id="PF13374">
    <property type="entry name" value="TPR_10"/>
    <property type="match status" value="1"/>
</dbReference>
<evidence type="ECO:0000259" key="2">
    <source>
        <dbReference type="PROSITE" id="PS50011"/>
    </source>
</evidence>
<dbReference type="InterPro" id="IPR029787">
    <property type="entry name" value="Nucleotide_cyclase"/>
</dbReference>
<dbReference type="InterPro" id="IPR019734">
    <property type="entry name" value="TPR_rpt"/>
</dbReference>
<feature type="domain" description="GGDEF" evidence="3">
    <location>
        <begin position="1452"/>
        <end position="1584"/>
    </location>
</feature>
<comment type="subcellular location">
    <subcellularLocation>
        <location evidence="1">Membrane</location>
        <topology evidence="1">Single-pass membrane protein</topology>
    </subcellularLocation>
</comment>
<dbReference type="NCBIfam" id="TIGR00254">
    <property type="entry name" value="GGDEF"/>
    <property type="match status" value="1"/>
</dbReference>
<comment type="caution">
    <text evidence="4">The sequence shown here is derived from an EMBL/GenBank/DDBJ whole genome shotgun (WGS) entry which is preliminary data.</text>
</comment>
<dbReference type="PROSITE" id="PS50887">
    <property type="entry name" value="GGDEF"/>
    <property type="match status" value="1"/>
</dbReference>
<dbReference type="Gene3D" id="3.30.450.40">
    <property type="match status" value="1"/>
</dbReference>
<dbReference type="InterPro" id="IPR050469">
    <property type="entry name" value="Diguanylate_Cyclase"/>
</dbReference>
<dbReference type="SMART" id="SM00267">
    <property type="entry name" value="GGDEF"/>
    <property type="match status" value="1"/>
</dbReference>
<name>A0A4Z0D068_9FIRM</name>
<dbReference type="InterPro" id="IPR043128">
    <property type="entry name" value="Rev_trsase/Diguanyl_cyclase"/>
</dbReference>
<proteinExistence type="predicted"/>
<dbReference type="PANTHER" id="PTHR45138:SF9">
    <property type="entry name" value="DIGUANYLATE CYCLASE DGCM-RELATED"/>
    <property type="match status" value="1"/>
</dbReference>
<dbReference type="Proteomes" id="UP000298381">
    <property type="component" value="Unassembled WGS sequence"/>
</dbReference>
<dbReference type="Gene3D" id="1.10.510.10">
    <property type="entry name" value="Transferase(Phosphotransferase) domain 1"/>
    <property type="match status" value="1"/>
</dbReference>
<dbReference type="Gene3D" id="1.25.40.10">
    <property type="entry name" value="Tetratricopeptide repeat domain"/>
    <property type="match status" value="1"/>
</dbReference>
<dbReference type="OrthoDB" id="2369808at2"/>
<sequence length="1760" mass="206864">MYLINNYRIVAKYSRNINDESYVAESLNLADDFKFIKIKNKHLDKRLLDDYIANFPKYIGIKHKNLLDTYEFDVVKTIDLKLINAPLYLISSEYCNWKRMSEIGEFTLKEYAQIIIKILEIVDFLHFRGFCIKVLNPDIIFISEDLEVKLLNISSIIDLQYNYQKYEDYFEYIAPEVLSDSNEVSIMADYYSLGFLIKNYLLKHLDDNDENYFSLKKNAYKLINSNPINRDISLFELINYIKSAFDIDYVIDYVKERGYLNFDRSIVGLENYIKIYYDVDSNLQNNIIKEKSIIYSGKKGTGKSILLNEWVRLSRLNLRDSIYFDFSSYDPLNNNLNDLIIKLLDSQDILYDIISISNTIKISTEKGFGAYNLEKANERHDVFSILAEAIIKQYKNRVLFMVINDLDNVGKEALELIDYLLVRFKEQKVFFVFSSSESTTFTDFNNYVDYWIDNKFMIKYQLNNLNKENTEKFVQKILGMGYPPYTFAEKIYKESKGNPRYIEILLRYLYDSNIIYMNNNGNWTLRIDNYDELVFPKNVEERFKVILDSLSDEEMNLLYLVSCIDGNIYIDYLDVFSENISEVKETLESLLKKRIIYLVKSNNVELIEFVDEELKWALYSTLDQEKKDENHRNIANIIINKKNAGKNYNFLELMHQLSCSSQFNTLINFVYEKREDDNNKYSDSFIKILELCYSMIQNKDVLKELDVLITLIDTYNTRGEYKKSKKIIDHINSSSYLSEGMSISTATILNILLLEIYIRTDKSHMATVLLEEIEPYLSEIDADNLMRYYYIKSVYYMGIGENENAKLTANYSIDLSSKMNASKYLADLYNIRGICKFTEGDSIEAIEDYEKSIEHFNNSDRPFDVVKPLNNIANEYGDNYGRIDIAIKYYLKCIDILKEYRLNNKIGNFLNNLAESYITTREYEKAERYLEEAFKICQQTKDRSLYFYVMINAGFVMLYTKKLNKAYDIYMDLRQMNKLQPILDKEILVNYSEFLSLFYYEFGNIKMAIKFCDISIQRSKKISLKIFSRARVRRFYLDIITSNRFDKLYAINIIEELSEKANKYDQADFILKTAFFALYFGELDFFNELLVRYKNIDQLEVTDKFYYDFSMLKKLGSAKSTNQFEILSLIIERKNDFILSEILYFILVAKFSNASKNYLALLKSSLFILDFLSKATSGLENGDFKKYVYELYKTDRMVETINDVLKNEFSIEQDSLAIKLIHEDINQFISCLPDEIFEKIFYTPEAIRKFATIETLLSNFTDKNEDNLSLVMRYIAAITNAERVFVKIFANEENEEDEFISYNNKMIIDKSNSMIENYILQGNEIFYNRNMNVNLEAIYEQYIDNNVQALIAIPLFNDLSGQVTKYEKRKYSNPQNKKILGYLYIESRSKLNRIDNARYYSIKGISNILYLTIQNKMLFIKTNIDILTKAYTRDKVMDIAEDLISEYNNINIEFALLMIDIDKFKNVNDSYGHQFGDEVLRKIVEITKKNVRETDIVGRYGGEEFLILLQGVDSHNAVSVAEKIRKSIEEYVFPKNDNSVTISIGISHFPTNGYLLDDLIFKADQALYFAKEVKGRNSVVNWNEEIVEIKDLKNFNLEVNIDNIFQDFDTITNILETLKLYKTNKNLEEKISVYLTKLIAGTDADYASLVLFIDDEIKKYAKLKENDKIVKNVLIDEDIIYRVRSNKTIECFINWDKDILNNGRFDKKIYSVLSVPIIIKDEVKAVAYLKASLKNKEFDKRDIYYVDLISGIFSGNILIN</sequence>
<dbReference type="CDD" id="cd01949">
    <property type="entry name" value="GGDEF"/>
    <property type="match status" value="1"/>
</dbReference>
<dbReference type="GO" id="GO:0004672">
    <property type="term" value="F:protein kinase activity"/>
    <property type="evidence" value="ECO:0007669"/>
    <property type="project" value="InterPro"/>
</dbReference>
<dbReference type="SUPFAM" id="SSF55073">
    <property type="entry name" value="Nucleotide cyclase"/>
    <property type="match status" value="1"/>
</dbReference>
<dbReference type="SUPFAM" id="SSF55781">
    <property type="entry name" value="GAF domain-like"/>
    <property type="match status" value="1"/>
</dbReference>
<dbReference type="Pfam" id="PF00990">
    <property type="entry name" value="GGDEF"/>
    <property type="match status" value="1"/>
</dbReference>
<evidence type="ECO:0000313" key="5">
    <source>
        <dbReference type="Proteomes" id="UP000298381"/>
    </source>
</evidence>
<dbReference type="PANTHER" id="PTHR45138">
    <property type="entry name" value="REGULATORY COMPONENTS OF SENSORY TRANSDUCTION SYSTEM"/>
    <property type="match status" value="1"/>
</dbReference>
<dbReference type="PROSITE" id="PS50011">
    <property type="entry name" value="PROTEIN_KINASE_DOM"/>
    <property type="match status" value="1"/>
</dbReference>
<organism evidence="4 5">
    <name type="scientific">Soehngenia longivitae</name>
    <dbReference type="NCBI Taxonomy" id="2562294"/>
    <lineage>
        <taxon>Bacteria</taxon>
        <taxon>Bacillati</taxon>
        <taxon>Bacillota</taxon>
        <taxon>Tissierellia</taxon>
        <taxon>Tissierellales</taxon>
        <taxon>Tissierellaceae</taxon>
        <taxon>Soehngenia</taxon>
    </lineage>
</organism>
<dbReference type="FunFam" id="3.30.70.270:FF:000001">
    <property type="entry name" value="Diguanylate cyclase domain protein"/>
    <property type="match status" value="1"/>
</dbReference>
<evidence type="ECO:0000259" key="3">
    <source>
        <dbReference type="PROSITE" id="PS50887"/>
    </source>
</evidence>
<accession>A0A4Z0D068</accession>
<dbReference type="SUPFAM" id="SSF56112">
    <property type="entry name" value="Protein kinase-like (PK-like)"/>
    <property type="match status" value="1"/>
</dbReference>
<dbReference type="InterPro" id="IPR029016">
    <property type="entry name" value="GAF-like_dom_sf"/>
</dbReference>
<dbReference type="InterPro" id="IPR027417">
    <property type="entry name" value="P-loop_NTPase"/>
</dbReference>
<reference evidence="4 5" key="1">
    <citation type="submission" date="2019-03" db="EMBL/GenBank/DDBJ databases">
        <title>Draft genome sequence data and analysis of a Fermenting Bacterium, Soehngenia longevitae strain 1933PT, isolated from petroleum reservoir in Azerbaijan.</title>
        <authorList>
            <person name="Grouzdev D.S."/>
            <person name="Bidzhieva S.K."/>
            <person name="Sokolova D.S."/>
            <person name="Tourova T.P."/>
            <person name="Poltaraus A.B."/>
            <person name="Nazina T.N."/>
        </authorList>
    </citation>
    <scope>NUCLEOTIDE SEQUENCE [LARGE SCALE GENOMIC DNA]</scope>
    <source>
        <strain evidence="4 5">1933P</strain>
    </source>
</reference>
<dbReference type="InterPro" id="IPR000719">
    <property type="entry name" value="Prot_kinase_dom"/>
</dbReference>
<dbReference type="InterPro" id="IPR000160">
    <property type="entry name" value="GGDEF_dom"/>
</dbReference>
<dbReference type="SUPFAM" id="SSF48452">
    <property type="entry name" value="TPR-like"/>
    <property type="match status" value="1"/>
</dbReference>
<gene>
    <name evidence="4" type="ORF">E4100_09025</name>
</gene>
<dbReference type="InterPro" id="IPR011009">
    <property type="entry name" value="Kinase-like_dom_sf"/>
</dbReference>
<protein>
    <submittedName>
        <fullName evidence="4">Diguanylate cyclase</fullName>
    </submittedName>
</protein>
<dbReference type="SUPFAM" id="SSF52540">
    <property type="entry name" value="P-loop containing nucleoside triphosphate hydrolases"/>
    <property type="match status" value="1"/>
</dbReference>
<feature type="domain" description="Protein kinase" evidence="2">
    <location>
        <begin position="1"/>
        <end position="311"/>
    </location>
</feature>
<dbReference type="InterPro" id="IPR011990">
    <property type="entry name" value="TPR-like_helical_dom_sf"/>
</dbReference>
<dbReference type="Gene3D" id="3.30.70.270">
    <property type="match status" value="1"/>
</dbReference>
<dbReference type="EMBL" id="SRIB01000018">
    <property type="protein sequence ID" value="TFZ39171.1"/>
    <property type="molecule type" value="Genomic_DNA"/>
</dbReference>
<dbReference type="GO" id="GO:0052621">
    <property type="term" value="F:diguanylate cyclase activity"/>
    <property type="evidence" value="ECO:0007669"/>
    <property type="project" value="TreeGrafter"/>
</dbReference>